<dbReference type="InterPro" id="IPR016039">
    <property type="entry name" value="Thiolase-like"/>
</dbReference>
<evidence type="ECO:0000256" key="1">
    <source>
        <dbReference type="ARBA" id="ARBA00022679"/>
    </source>
</evidence>
<sequence>MKKVYINSIGSISAQKTFENASFLETIADYNDTVLPAIDPVYKDYIPPAAARRMAKGIKMGVVASKIALAEANLENVDAVITGTGMGCVVDSEKFVSAIIDNNEEYLTPTSFIQSTHNTVGGQIALGLGCNGYNFTYVHASISFESALLDAKMQLETEEAENILVGGVDELGAHTVKIHRLINHIKPEAVTSKTVLNSKTSGAVFSEGANFFVLSNLRAAQTYAELLDVKMFNTLEIRTLSKAVLTFLQVNGLFISDVDLIILGNNGDVAYDTYYHELTDKVFAETPQATYKQLSGEFHTASSFGLWMASKIMKSQSVPEAAQLNTIQTSEVNTILLYNQYRGENHSLTLLRHVEV</sequence>
<dbReference type="Gene3D" id="3.40.47.10">
    <property type="match status" value="1"/>
</dbReference>
<name>A0A1G7DUC7_9FLAO</name>
<gene>
    <name evidence="3" type="ORF">SAMN05421855_1011156</name>
</gene>
<feature type="domain" description="Beta-ketoacyl synthase-like N-terminal" evidence="2">
    <location>
        <begin position="46"/>
        <end position="218"/>
    </location>
</feature>
<dbReference type="PANTHER" id="PTHR11712">
    <property type="entry name" value="POLYKETIDE SYNTHASE-RELATED"/>
    <property type="match status" value="1"/>
</dbReference>
<reference evidence="3 4" key="1">
    <citation type="submission" date="2016-10" db="EMBL/GenBank/DDBJ databases">
        <authorList>
            <person name="de Groot N.N."/>
        </authorList>
    </citation>
    <scope>NUCLEOTIDE SEQUENCE [LARGE SCALE GENOMIC DNA]</scope>
    <source>
        <strain evidence="3 4">DSM 16195</strain>
    </source>
</reference>
<keyword evidence="4" id="KW-1185">Reference proteome</keyword>
<accession>A0A1G7DUC7</accession>
<dbReference type="Proteomes" id="UP000199321">
    <property type="component" value="Unassembled WGS sequence"/>
</dbReference>
<evidence type="ECO:0000313" key="4">
    <source>
        <dbReference type="Proteomes" id="UP000199321"/>
    </source>
</evidence>
<dbReference type="Pfam" id="PF00109">
    <property type="entry name" value="ketoacyl-synt"/>
    <property type="match status" value="1"/>
</dbReference>
<dbReference type="EMBL" id="FNBA01000001">
    <property type="protein sequence ID" value="SDE54726.1"/>
    <property type="molecule type" value="Genomic_DNA"/>
</dbReference>
<dbReference type="GO" id="GO:0006633">
    <property type="term" value="P:fatty acid biosynthetic process"/>
    <property type="evidence" value="ECO:0007669"/>
    <property type="project" value="TreeGrafter"/>
</dbReference>
<dbReference type="STRING" id="227084.SAMN05421855_1011156"/>
<dbReference type="RefSeq" id="WP_093141669.1">
    <property type="nucleotide sequence ID" value="NZ_BMWO01000001.1"/>
</dbReference>
<protein>
    <submittedName>
        <fullName evidence="3">3-oxoacyl-(Acyl-carrier-protein) synthase</fullName>
    </submittedName>
</protein>
<proteinExistence type="predicted"/>
<dbReference type="GO" id="GO:0005829">
    <property type="term" value="C:cytosol"/>
    <property type="evidence" value="ECO:0007669"/>
    <property type="project" value="TreeGrafter"/>
</dbReference>
<dbReference type="SUPFAM" id="SSF53901">
    <property type="entry name" value="Thiolase-like"/>
    <property type="match status" value="2"/>
</dbReference>
<dbReference type="AlphaFoldDB" id="A0A1G7DUC7"/>
<keyword evidence="1" id="KW-0808">Transferase</keyword>
<dbReference type="OrthoDB" id="1404523at2"/>
<dbReference type="PANTHER" id="PTHR11712:SF336">
    <property type="entry name" value="3-OXOACYL-[ACYL-CARRIER-PROTEIN] SYNTHASE, MITOCHONDRIAL"/>
    <property type="match status" value="1"/>
</dbReference>
<dbReference type="InterPro" id="IPR000794">
    <property type="entry name" value="Beta-ketoacyl_synthase"/>
</dbReference>
<evidence type="ECO:0000313" key="3">
    <source>
        <dbReference type="EMBL" id="SDE54726.1"/>
    </source>
</evidence>
<dbReference type="InterPro" id="IPR014030">
    <property type="entry name" value="Ketoacyl_synth_N"/>
</dbReference>
<evidence type="ECO:0000259" key="2">
    <source>
        <dbReference type="Pfam" id="PF00109"/>
    </source>
</evidence>
<organism evidence="3 4">
    <name type="scientific">Ulvibacter litoralis</name>
    <dbReference type="NCBI Taxonomy" id="227084"/>
    <lineage>
        <taxon>Bacteria</taxon>
        <taxon>Pseudomonadati</taxon>
        <taxon>Bacteroidota</taxon>
        <taxon>Flavobacteriia</taxon>
        <taxon>Flavobacteriales</taxon>
        <taxon>Flavobacteriaceae</taxon>
        <taxon>Ulvibacter</taxon>
    </lineage>
</organism>
<dbReference type="GO" id="GO:0004315">
    <property type="term" value="F:3-oxoacyl-[acyl-carrier-protein] synthase activity"/>
    <property type="evidence" value="ECO:0007669"/>
    <property type="project" value="TreeGrafter"/>
</dbReference>